<organism evidence="1 2">
    <name type="scientific">Fulvivirga kasyanovii</name>
    <dbReference type="NCBI Taxonomy" id="396812"/>
    <lineage>
        <taxon>Bacteria</taxon>
        <taxon>Pseudomonadati</taxon>
        <taxon>Bacteroidota</taxon>
        <taxon>Cytophagia</taxon>
        <taxon>Cytophagales</taxon>
        <taxon>Fulvivirgaceae</taxon>
        <taxon>Fulvivirga</taxon>
    </lineage>
</organism>
<name>A0ABW9RX55_9BACT</name>
<evidence type="ECO:0008006" key="3">
    <source>
        <dbReference type="Google" id="ProtNLM"/>
    </source>
</evidence>
<sequence length="69" mass="8336">MPHPAGSYLSSRSRKYKFHDQSKLYFVSFATVYWIDLFVREDYNKELSDNKMMEQRLDYLHLNLVIADL</sequence>
<comment type="caution">
    <text evidence="1">The sequence shown here is derived from an EMBL/GenBank/DDBJ whole genome shotgun (WGS) entry which is preliminary data.</text>
</comment>
<protein>
    <recommendedName>
        <fullName evidence="3">Transposase</fullName>
    </recommendedName>
</protein>
<proteinExistence type="predicted"/>
<keyword evidence="2" id="KW-1185">Reference proteome</keyword>
<gene>
    <name evidence="1" type="ORF">E1163_25095</name>
</gene>
<evidence type="ECO:0000313" key="1">
    <source>
        <dbReference type="EMBL" id="MTI28257.1"/>
    </source>
</evidence>
<accession>A0ABW9RX55</accession>
<evidence type="ECO:0000313" key="2">
    <source>
        <dbReference type="Proteomes" id="UP000798808"/>
    </source>
</evidence>
<dbReference type="EMBL" id="SMLW01000658">
    <property type="protein sequence ID" value="MTI28257.1"/>
    <property type="molecule type" value="Genomic_DNA"/>
</dbReference>
<reference evidence="1 2" key="1">
    <citation type="submission" date="2019-02" db="EMBL/GenBank/DDBJ databases">
        <authorList>
            <person name="Goldberg S.R."/>
            <person name="Haltli B.A."/>
            <person name="Correa H."/>
            <person name="Russell K.G."/>
        </authorList>
    </citation>
    <scope>NUCLEOTIDE SEQUENCE [LARGE SCALE GENOMIC DNA]</scope>
    <source>
        <strain evidence="1 2">JCM 16186</strain>
    </source>
</reference>
<dbReference type="Proteomes" id="UP000798808">
    <property type="component" value="Unassembled WGS sequence"/>
</dbReference>